<dbReference type="Proteomes" id="UP000775213">
    <property type="component" value="Unassembled WGS sequence"/>
</dbReference>
<dbReference type="InterPro" id="IPR044832">
    <property type="entry name" value="NRP-like"/>
</dbReference>
<evidence type="ECO:0000313" key="3">
    <source>
        <dbReference type="Proteomes" id="UP000775213"/>
    </source>
</evidence>
<dbReference type="SMART" id="SM00767">
    <property type="entry name" value="DCD"/>
    <property type="match status" value="1"/>
</dbReference>
<keyword evidence="3" id="KW-1185">Reference proteome</keyword>
<evidence type="ECO:0000313" key="2">
    <source>
        <dbReference type="EMBL" id="KAH0464827.1"/>
    </source>
</evidence>
<organism evidence="2 3">
    <name type="scientific">Dendrobium chrysotoxum</name>
    <name type="common">Orchid</name>
    <dbReference type="NCBI Taxonomy" id="161865"/>
    <lineage>
        <taxon>Eukaryota</taxon>
        <taxon>Viridiplantae</taxon>
        <taxon>Streptophyta</taxon>
        <taxon>Embryophyta</taxon>
        <taxon>Tracheophyta</taxon>
        <taxon>Spermatophyta</taxon>
        <taxon>Magnoliopsida</taxon>
        <taxon>Liliopsida</taxon>
        <taxon>Asparagales</taxon>
        <taxon>Orchidaceae</taxon>
        <taxon>Epidendroideae</taxon>
        <taxon>Malaxideae</taxon>
        <taxon>Dendrobiinae</taxon>
        <taxon>Dendrobium</taxon>
    </lineage>
</organism>
<gene>
    <name evidence="2" type="ORF">IEQ34_004930</name>
</gene>
<accession>A0AAV7H8Q8</accession>
<dbReference type="GO" id="GO:0034976">
    <property type="term" value="P:response to endoplasmic reticulum stress"/>
    <property type="evidence" value="ECO:0007669"/>
    <property type="project" value="InterPro"/>
</dbReference>
<sequence>MESSLWQMGAEFRPEQYPKVSEDRQWSVVTSKLAEMTKSNGERIKNFDYPLNIVETQPWEKLGFQEDGMFENLSRGLMNLMDLNMNAAATNSSYNVENFMNSTCEESNANNVKIFKMNANGFAVHDANNNNITNGNKKNYRKRFKTLPSTETLPRNEILGGYIFICDSDTMKEDLKNQLFCLPPRFRDSVRAITPGLPLFLYNYTTRRLHGIFEAASFGGSNIDPTAWKDIKCKGESMFPAQVRIRPRKICKPLEEHAFRPILHHYYGTRFRFELSIAETLALLDLYEVFFSH</sequence>
<name>A0AAV7H8Q8_DENCH</name>
<feature type="domain" description="DCD" evidence="1">
    <location>
        <begin position="157"/>
        <end position="289"/>
    </location>
</feature>
<dbReference type="InterPro" id="IPR013989">
    <property type="entry name" value="Dev_and_cell_death_domain"/>
</dbReference>
<evidence type="ECO:0000259" key="1">
    <source>
        <dbReference type="PROSITE" id="PS51222"/>
    </source>
</evidence>
<dbReference type="EMBL" id="JAGFBR010000006">
    <property type="protein sequence ID" value="KAH0464827.1"/>
    <property type="molecule type" value="Genomic_DNA"/>
</dbReference>
<dbReference type="AlphaFoldDB" id="A0AAV7H8Q8"/>
<dbReference type="Pfam" id="PF10539">
    <property type="entry name" value="Dev_Cell_Death"/>
    <property type="match status" value="1"/>
</dbReference>
<proteinExistence type="predicted"/>
<dbReference type="PROSITE" id="PS51222">
    <property type="entry name" value="DCD"/>
    <property type="match status" value="1"/>
</dbReference>
<comment type="caution">
    <text evidence="2">The sequence shown here is derived from an EMBL/GenBank/DDBJ whole genome shotgun (WGS) entry which is preliminary data.</text>
</comment>
<dbReference type="PANTHER" id="PTHR46034:SF12">
    <property type="entry name" value="B2 PROTEIN"/>
    <property type="match status" value="1"/>
</dbReference>
<protein>
    <recommendedName>
        <fullName evidence="1">DCD domain-containing protein</fullName>
    </recommendedName>
</protein>
<reference evidence="2 3" key="1">
    <citation type="journal article" date="2021" name="Hortic Res">
        <title>Chromosome-scale assembly of the Dendrobium chrysotoxum genome enhances the understanding of orchid evolution.</title>
        <authorList>
            <person name="Zhang Y."/>
            <person name="Zhang G.Q."/>
            <person name="Zhang D."/>
            <person name="Liu X.D."/>
            <person name="Xu X.Y."/>
            <person name="Sun W.H."/>
            <person name="Yu X."/>
            <person name="Zhu X."/>
            <person name="Wang Z.W."/>
            <person name="Zhao X."/>
            <person name="Zhong W.Y."/>
            <person name="Chen H."/>
            <person name="Yin W.L."/>
            <person name="Huang T."/>
            <person name="Niu S.C."/>
            <person name="Liu Z.J."/>
        </authorList>
    </citation>
    <scope>NUCLEOTIDE SEQUENCE [LARGE SCALE GENOMIC DNA]</scope>
    <source>
        <strain evidence="2">Lindl</strain>
    </source>
</reference>
<dbReference type="PANTHER" id="PTHR46034">
    <property type="match status" value="1"/>
</dbReference>